<protein>
    <submittedName>
        <fullName evidence="1">Uncharacterized protein</fullName>
    </submittedName>
</protein>
<organism evidence="1 2">
    <name type="scientific">Rhizobium rhizogenes</name>
    <name type="common">Agrobacterium rhizogenes</name>
    <dbReference type="NCBI Taxonomy" id="359"/>
    <lineage>
        <taxon>Bacteria</taxon>
        <taxon>Pseudomonadati</taxon>
        <taxon>Pseudomonadota</taxon>
        <taxon>Alphaproteobacteria</taxon>
        <taxon>Hyphomicrobiales</taxon>
        <taxon>Rhizobiaceae</taxon>
        <taxon>Rhizobium/Agrobacterium group</taxon>
        <taxon>Rhizobium</taxon>
    </lineage>
</organism>
<dbReference type="AlphaFoldDB" id="A0AA92H9W5"/>
<comment type="caution">
    <text evidence="1">The sequence shown here is derived from an EMBL/GenBank/DDBJ whole genome shotgun (WGS) entry which is preliminary data.</text>
</comment>
<dbReference type="EMBL" id="QDFR01000002">
    <property type="protein sequence ID" value="PVE55363.1"/>
    <property type="molecule type" value="Genomic_DNA"/>
</dbReference>
<proteinExistence type="predicted"/>
<accession>A0AA92H9W5</accession>
<evidence type="ECO:0000313" key="2">
    <source>
        <dbReference type="Proteomes" id="UP000244335"/>
    </source>
</evidence>
<sequence length="125" mass="13958">MKVRCVKLIDDVGHVLDQSPWLQIGKVYHVLAINVSEGDGTRFVIQSGSKPDEFPSLSHQMSSCFEVISTSIPSNWRPWVDGAGNIGISPAAWQVPKFADDLADCAPWVLETYFRERDLIVEEDP</sequence>
<dbReference type="Proteomes" id="UP000244335">
    <property type="component" value="Unassembled WGS sequence"/>
</dbReference>
<evidence type="ECO:0000313" key="1">
    <source>
        <dbReference type="EMBL" id="PVE55363.1"/>
    </source>
</evidence>
<reference evidence="1 2" key="1">
    <citation type="submission" date="2018-04" db="EMBL/GenBank/DDBJ databases">
        <authorList>
            <person name="Hagen T."/>
        </authorList>
    </citation>
    <scope>NUCLEOTIDE SEQUENCE [LARGE SCALE GENOMIC DNA]</scope>
    <source>
        <strain evidence="1 2">TPD7009</strain>
    </source>
</reference>
<name>A0AA92H9W5_RHIRH</name>
<gene>
    <name evidence="1" type="ORF">DC430_09200</name>
</gene>